<feature type="transmembrane region" description="Helical" evidence="7">
    <location>
        <begin position="329"/>
        <end position="350"/>
    </location>
</feature>
<dbReference type="PANTHER" id="PTHR43156">
    <property type="entry name" value="STAGE II SPORULATION PROTEIN E-RELATED"/>
    <property type="match status" value="1"/>
</dbReference>
<protein>
    <submittedName>
        <fullName evidence="10">HAMP domain-containing protein</fullName>
    </submittedName>
</protein>
<dbReference type="AlphaFoldDB" id="A0A7V5RQL2"/>
<dbReference type="PANTHER" id="PTHR43156:SF2">
    <property type="entry name" value="STAGE II SPORULATION PROTEIN E"/>
    <property type="match status" value="1"/>
</dbReference>
<gene>
    <name evidence="10" type="ORF">ENJ15_06340</name>
</gene>
<keyword evidence="5" id="KW-0378">Hydrolase</keyword>
<evidence type="ECO:0000259" key="8">
    <source>
        <dbReference type="PROSITE" id="PS50885"/>
    </source>
</evidence>
<dbReference type="GO" id="GO:0016301">
    <property type="term" value="F:kinase activity"/>
    <property type="evidence" value="ECO:0007669"/>
    <property type="project" value="UniProtKB-KW"/>
</dbReference>
<accession>A0A7V5RQL2</accession>
<keyword evidence="7" id="KW-0812">Transmembrane</keyword>
<dbReference type="InterPro" id="IPR052016">
    <property type="entry name" value="Bact_Sigma-Reg"/>
</dbReference>
<dbReference type="SMART" id="SM00331">
    <property type="entry name" value="PP2C_SIG"/>
    <property type="match status" value="1"/>
</dbReference>
<dbReference type="Gene3D" id="6.10.340.10">
    <property type="match status" value="1"/>
</dbReference>
<dbReference type="Pfam" id="PF07228">
    <property type="entry name" value="SpoIIE"/>
    <property type="match status" value="1"/>
</dbReference>
<evidence type="ECO:0000256" key="3">
    <source>
        <dbReference type="ARBA" id="ARBA00022679"/>
    </source>
</evidence>
<dbReference type="GO" id="GO:0016791">
    <property type="term" value="F:phosphatase activity"/>
    <property type="evidence" value="ECO:0007669"/>
    <property type="project" value="TreeGrafter"/>
</dbReference>
<evidence type="ECO:0000256" key="6">
    <source>
        <dbReference type="SAM" id="MobiDB-lite"/>
    </source>
</evidence>
<dbReference type="Proteomes" id="UP000885771">
    <property type="component" value="Unassembled WGS sequence"/>
</dbReference>
<feature type="domain" description="PPM-type phosphatase" evidence="9">
    <location>
        <begin position="436"/>
        <end position="657"/>
    </location>
</feature>
<dbReference type="Pfam" id="PF00672">
    <property type="entry name" value="HAMP"/>
    <property type="match status" value="1"/>
</dbReference>
<organism evidence="10">
    <name type="scientific">Caldithrix abyssi</name>
    <dbReference type="NCBI Taxonomy" id="187145"/>
    <lineage>
        <taxon>Bacteria</taxon>
        <taxon>Pseudomonadati</taxon>
        <taxon>Calditrichota</taxon>
        <taxon>Calditrichia</taxon>
        <taxon>Calditrichales</taxon>
        <taxon>Calditrichaceae</taxon>
        <taxon>Caldithrix</taxon>
    </lineage>
</organism>
<evidence type="ECO:0000256" key="5">
    <source>
        <dbReference type="ARBA" id="ARBA00022801"/>
    </source>
</evidence>
<evidence type="ECO:0000259" key="9">
    <source>
        <dbReference type="PROSITE" id="PS51746"/>
    </source>
</evidence>
<comment type="subcellular location">
    <subcellularLocation>
        <location evidence="1">Membrane</location>
    </subcellularLocation>
</comment>
<keyword evidence="7" id="KW-0472">Membrane</keyword>
<proteinExistence type="predicted"/>
<dbReference type="CDD" id="cd16936">
    <property type="entry name" value="HATPase_RsbW-like"/>
    <property type="match status" value="1"/>
</dbReference>
<dbReference type="SUPFAM" id="SSF55874">
    <property type="entry name" value="ATPase domain of HSP90 chaperone/DNA topoisomerase II/histidine kinase"/>
    <property type="match status" value="1"/>
</dbReference>
<dbReference type="InterPro" id="IPR003660">
    <property type="entry name" value="HAMP_dom"/>
</dbReference>
<dbReference type="GO" id="GO:0007165">
    <property type="term" value="P:signal transduction"/>
    <property type="evidence" value="ECO:0007669"/>
    <property type="project" value="InterPro"/>
</dbReference>
<dbReference type="SUPFAM" id="SSF158472">
    <property type="entry name" value="HAMP domain-like"/>
    <property type="match status" value="1"/>
</dbReference>
<dbReference type="Gene3D" id="3.30.565.10">
    <property type="entry name" value="Histidine kinase-like ATPase, C-terminal domain"/>
    <property type="match status" value="1"/>
</dbReference>
<dbReference type="PROSITE" id="PS51746">
    <property type="entry name" value="PPM_2"/>
    <property type="match status" value="1"/>
</dbReference>
<feature type="region of interest" description="Disordered" evidence="6">
    <location>
        <begin position="818"/>
        <end position="846"/>
    </location>
</feature>
<keyword evidence="4" id="KW-0418">Kinase</keyword>
<keyword evidence="2" id="KW-0597">Phosphoprotein</keyword>
<reference evidence="10" key="1">
    <citation type="journal article" date="2020" name="mSystems">
        <title>Genome- and Community-Level Interaction Insights into Carbon Utilization and Element Cycling Functions of Hydrothermarchaeota in Hydrothermal Sediment.</title>
        <authorList>
            <person name="Zhou Z."/>
            <person name="Liu Y."/>
            <person name="Xu W."/>
            <person name="Pan J."/>
            <person name="Luo Z.H."/>
            <person name="Li M."/>
        </authorList>
    </citation>
    <scope>NUCLEOTIDE SEQUENCE [LARGE SCALE GENOMIC DNA]</scope>
    <source>
        <strain evidence="10">HyVt-460</strain>
    </source>
</reference>
<dbReference type="SUPFAM" id="SSF81606">
    <property type="entry name" value="PP2C-like"/>
    <property type="match status" value="1"/>
</dbReference>
<dbReference type="PROSITE" id="PS50885">
    <property type="entry name" value="HAMP"/>
    <property type="match status" value="1"/>
</dbReference>
<dbReference type="CDD" id="cd06225">
    <property type="entry name" value="HAMP"/>
    <property type="match status" value="1"/>
</dbReference>
<sequence>MFKNVKKEEITIPAQMSYLIQIREFIEHIGKRYRFSDKVINSFKLVVDEACTNVIRHGYRDIKNGEIQLKAIIRRMSLTIVIIDQGISYDPRQANTPDLAKYVDIGKKGGLGILMMRKLMDDIHYAVTERGNEFRLTKYREQSSGNKISEYWHGLTMRAKYSLVSALLITGVILSIFGFFLINLSDDVRDEALITAAGNAKTLADNSIDDFISDQYIPLFEKTRSLKKNHPDLIDEAFIVDVNGRVIARSTLLKDTPLKRIYIPPDSGVTVDTVNNSVVMHYALNDTMKIYDVYSEIRESISGRGALLGVAHIWVRDTTIDKIIAQRRMVLLIVLLVLLVIGYVGSFLLITQVLKSFHSLADWVRQVVRGKVDQDEIDIDASDEIGEIAQAFNEMTQKFHAAQVNLMEQQKLQKELQVAQEIQQMLLPSDFPSVEGFDIGSYYEAAKEVGGDLFDFVEVDEESVGIIVADVSGKGVPGSLIMTMIRTALRLESRGNKNPADVLAKVNRFVTDDMKRGMFVTMFYVILDSRNRVIHYASAGHNPMILFRSSARQTYYLNPSGFPVGIQLPDLKLFDNKIQTDSIRLREDDILVLYTDGITEAMNHQRELYREERFLESIRNNGHLDVSEFVKSIKDDLKNFTGGAQQNDDITFVAIKEKMMSGEVIYKTHKQMVELIEQGYRVKDACEKLNISQYQYYKYKSIVDEGGLEALRTFLDGQDYIEKKHLSIEVKAKIFDIIRNNPKLGPKSIARLLNSEKYGFVEIEERRIYNELIKLRLNTYALRKRFLEKGKNKRLKQPGTPLLTLDGKVILDFESSEGEIQKRSGGESKPLPTAPAQSNQEEKKPFVRIIKSVTAEEKKKETATVVETAPPPPAPVREKEPEPKAIPAKKSTPTPAELSEKAAENKEQSLIESFFTACGDDFAALRKHQADLLEHSNNTDTLRKMNLILKIVTKNPILKKMPELSQLMHQGQLSIESLQKHSSSMDNKALRQRTESVLKFLEKENILKDGQSILEQVNTLALLHKKWESNPGSAATSGSLADVRKKIARKQIVKNTALLKEKPDGKSKK</sequence>
<dbReference type="Pfam" id="PF13581">
    <property type="entry name" value="HATPase_c_2"/>
    <property type="match status" value="1"/>
</dbReference>
<evidence type="ECO:0000256" key="1">
    <source>
        <dbReference type="ARBA" id="ARBA00004370"/>
    </source>
</evidence>
<feature type="region of interest" description="Disordered" evidence="6">
    <location>
        <begin position="859"/>
        <end position="905"/>
    </location>
</feature>
<keyword evidence="7" id="KW-1133">Transmembrane helix</keyword>
<dbReference type="InterPro" id="IPR001932">
    <property type="entry name" value="PPM-type_phosphatase-like_dom"/>
</dbReference>
<dbReference type="GO" id="GO:0016020">
    <property type="term" value="C:membrane"/>
    <property type="evidence" value="ECO:0007669"/>
    <property type="project" value="UniProtKB-SubCell"/>
</dbReference>
<comment type="caution">
    <text evidence="10">The sequence shown here is derived from an EMBL/GenBank/DDBJ whole genome shotgun (WGS) entry which is preliminary data.</text>
</comment>
<dbReference type="InterPro" id="IPR003594">
    <property type="entry name" value="HATPase_dom"/>
</dbReference>
<evidence type="ECO:0000313" key="10">
    <source>
        <dbReference type="EMBL" id="HHM02615.1"/>
    </source>
</evidence>
<evidence type="ECO:0000256" key="4">
    <source>
        <dbReference type="ARBA" id="ARBA00022777"/>
    </source>
</evidence>
<dbReference type="InterPro" id="IPR036890">
    <property type="entry name" value="HATPase_C_sf"/>
</dbReference>
<feature type="transmembrane region" description="Helical" evidence="7">
    <location>
        <begin position="161"/>
        <end position="182"/>
    </location>
</feature>
<dbReference type="Gene3D" id="3.60.40.10">
    <property type="entry name" value="PPM-type phosphatase domain"/>
    <property type="match status" value="1"/>
</dbReference>
<feature type="domain" description="HAMP" evidence="8">
    <location>
        <begin position="377"/>
        <end position="404"/>
    </location>
</feature>
<evidence type="ECO:0000256" key="2">
    <source>
        <dbReference type="ARBA" id="ARBA00022553"/>
    </source>
</evidence>
<dbReference type="EMBL" id="DRLI01000243">
    <property type="protein sequence ID" value="HHM02615.1"/>
    <property type="molecule type" value="Genomic_DNA"/>
</dbReference>
<evidence type="ECO:0000256" key="7">
    <source>
        <dbReference type="SAM" id="Phobius"/>
    </source>
</evidence>
<keyword evidence="3" id="KW-0808">Transferase</keyword>
<dbReference type="InterPro" id="IPR036457">
    <property type="entry name" value="PPM-type-like_dom_sf"/>
</dbReference>
<name>A0A7V5RQL2_CALAY</name>